<proteinExistence type="predicted"/>
<dbReference type="EMBL" id="JBBHLL010000050">
    <property type="protein sequence ID" value="KAK7823661.1"/>
    <property type="molecule type" value="Genomic_DNA"/>
</dbReference>
<comment type="caution">
    <text evidence="2">The sequence shown here is derived from an EMBL/GenBank/DDBJ whole genome shotgun (WGS) entry which is preliminary data.</text>
</comment>
<keyword evidence="3" id="KW-1185">Reference proteome</keyword>
<dbReference type="Proteomes" id="UP001488838">
    <property type="component" value="Unassembled WGS sequence"/>
</dbReference>
<organism evidence="2 3">
    <name type="scientific">Myodes glareolus</name>
    <name type="common">Bank vole</name>
    <name type="synonym">Clethrionomys glareolus</name>
    <dbReference type="NCBI Taxonomy" id="447135"/>
    <lineage>
        <taxon>Eukaryota</taxon>
        <taxon>Metazoa</taxon>
        <taxon>Chordata</taxon>
        <taxon>Craniata</taxon>
        <taxon>Vertebrata</taxon>
        <taxon>Euteleostomi</taxon>
        <taxon>Mammalia</taxon>
        <taxon>Eutheria</taxon>
        <taxon>Euarchontoglires</taxon>
        <taxon>Glires</taxon>
        <taxon>Rodentia</taxon>
        <taxon>Myomorpha</taxon>
        <taxon>Muroidea</taxon>
        <taxon>Cricetidae</taxon>
        <taxon>Arvicolinae</taxon>
        <taxon>Myodes</taxon>
    </lineage>
</organism>
<evidence type="ECO:0000313" key="2">
    <source>
        <dbReference type="EMBL" id="KAK7823661.1"/>
    </source>
</evidence>
<evidence type="ECO:0000313" key="3">
    <source>
        <dbReference type="Proteomes" id="UP001488838"/>
    </source>
</evidence>
<gene>
    <name evidence="2" type="ORF">U0070_003313</name>
</gene>
<name>A0AAW0JBN2_MYOGA</name>
<protein>
    <submittedName>
        <fullName evidence="2">Uncharacterized protein</fullName>
    </submittedName>
</protein>
<reference evidence="2 3" key="1">
    <citation type="journal article" date="2023" name="bioRxiv">
        <title>Conserved and derived expression patterns and positive selection on dental genes reveal complex evolutionary context of ever-growing rodent molars.</title>
        <authorList>
            <person name="Calamari Z.T."/>
            <person name="Song A."/>
            <person name="Cohen E."/>
            <person name="Akter M."/>
            <person name="Roy R.D."/>
            <person name="Hallikas O."/>
            <person name="Christensen M.M."/>
            <person name="Li P."/>
            <person name="Marangoni P."/>
            <person name="Jernvall J."/>
            <person name="Klein O.D."/>
        </authorList>
    </citation>
    <scope>NUCLEOTIDE SEQUENCE [LARGE SCALE GENOMIC DNA]</scope>
    <source>
        <strain evidence="2">V071</strain>
    </source>
</reference>
<accession>A0AAW0JBN2</accession>
<dbReference type="AlphaFoldDB" id="A0AAW0JBN2"/>
<feature type="region of interest" description="Disordered" evidence="1">
    <location>
        <begin position="1"/>
        <end position="26"/>
    </location>
</feature>
<sequence length="117" mass="12738">MVGGGHMSHGVPRDSQDEPSPLPSRGAVPIAGSFIFDAEWFLLQSLQSNFTRQFPSLTYLDLVGKEQFDLSYNPDSVLIEGTIVSGTVKTQRSAVAVCSQILKSTGYPQLGKQFNVF</sequence>
<evidence type="ECO:0000256" key="1">
    <source>
        <dbReference type="SAM" id="MobiDB-lite"/>
    </source>
</evidence>